<sequence length="96" mass="11417">MEKQEVLMRKFDEMDQQTAEEDWNEFYQSITLQVFLLPYHDWPYLQRKIVDTGIQECAGFNIWELVLMGQNICWMKHQPHGLLKEIGSSSSFESSN</sequence>
<gene>
    <name evidence="1" type="ORF">F0562_002504</name>
</gene>
<evidence type="ECO:0000313" key="2">
    <source>
        <dbReference type="Proteomes" id="UP000325577"/>
    </source>
</evidence>
<accession>A0A5J5C9T2</accession>
<protein>
    <submittedName>
        <fullName evidence="1">Uncharacterized protein</fullName>
    </submittedName>
</protein>
<dbReference type="Proteomes" id="UP000325577">
    <property type="component" value="Linkage Group LG0"/>
</dbReference>
<dbReference type="EMBL" id="CM018031">
    <property type="protein sequence ID" value="KAA8550820.1"/>
    <property type="molecule type" value="Genomic_DNA"/>
</dbReference>
<evidence type="ECO:0000313" key="1">
    <source>
        <dbReference type="EMBL" id="KAA8550820.1"/>
    </source>
</evidence>
<keyword evidence="2" id="KW-1185">Reference proteome</keyword>
<organism evidence="1 2">
    <name type="scientific">Nyssa sinensis</name>
    <dbReference type="NCBI Taxonomy" id="561372"/>
    <lineage>
        <taxon>Eukaryota</taxon>
        <taxon>Viridiplantae</taxon>
        <taxon>Streptophyta</taxon>
        <taxon>Embryophyta</taxon>
        <taxon>Tracheophyta</taxon>
        <taxon>Spermatophyta</taxon>
        <taxon>Magnoliopsida</taxon>
        <taxon>eudicotyledons</taxon>
        <taxon>Gunneridae</taxon>
        <taxon>Pentapetalae</taxon>
        <taxon>asterids</taxon>
        <taxon>Cornales</taxon>
        <taxon>Nyssaceae</taxon>
        <taxon>Nyssa</taxon>
    </lineage>
</organism>
<proteinExistence type="predicted"/>
<reference evidence="1 2" key="1">
    <citation type="submission" date="2019-09" db="EMBL/GenBank/DDBJ databases">
        <title>A chromosome-level genome assembly of the Chinese tupelo Nyssa sinensis.</title>
        <authorList>
            <person name="Yang X."/>
            <person name="Kang M."/>
            <person name="Yang Y."/>
            <person name="Xiong H."/>
            <person name="Wang M."/>
            <person name="Zhang Z."/>
            <person name="Wang Z."/>
            <person name="Wu H."/>
            <person name="Ma T."/>
            <person name="Liu J."/>
            <person name="Xi Z."/>
        </authorList>
    </citation>
    <scope>NUCLEOTIDE SEQUENCE [LARGE SCALE GENOMIC DNA]</scope>
    <source>
        <strain evidence="1">J267</strain>
        <tissue evidence="1">Leaf</tissue>
    </source>
</reference>
<name>A0A5J5C9T2_9ASTE</name>
<dbReference type="AlphaFoldDB" id="A0A5J5C9T2"/>